<dbReference type="STRING" id="931890.G8JM32"/>
<dbReference type="eggNOG" id="KOG2103">
    <property type="taxonomic scope" value="Eukaryota"/>
</dbReference>
<keyword evidence="8 11" id="KW-1133">Transmembrane helix</keyword>
<keyword evidence="5 11" id="KW-0812">Transmembrane</keyword>
<organism evidence="14 15">
    <name type="scientific">Eremothecium cymbalariae (strain CBS 270.75 / DBVPG 7215 / KCTC 17166 / NRRL Y-17582)</name>
    <name type="common">Yeast</name>
    <dbReference type="NCBI Taxonomy" id="931890"/>
    <lineage>
        <taxon>Eukaryota</taxon>
        <taxon>Fungi</taxon>
        <taxon>Dikarya</taxon>
        <taxon>Ascomycota</taxon>
        <taxon>Saccharomycotina</taxon>
        <taxon>Saccharomycetes</taxon>
        <taxon>Saccharomycetales</taxon>
        <taxon>Saccharomycetaceae</taxon>
        <taxon>Eremothecium</taxon>
    </lineage>
</organism>
<keyword evidence="7" id="KW-0256">Endoplasmic reticulum</keyword>
<dbReference type="InParanoid" id="G8JM32"/>
<keyword evidence="15" id="KW-1185">Reference proteome</keyword>
<evidence type="ECO:0000256" key="9">
    <source>
        <dbReference type="ARBA" id="ARBA00023136"/>
    </source>
</evidence>
<evidence type="ECO:0000256" key="2">
    <source>
        <dbReference type="ARBA" id="ARBA00007904"/>
    </source>
</evidence>
<dbReference type="AlphaFoldDB" id="G8JM32"/>
<dbReference type="RefSeq" id="XP_003644109.1">
    <property type="nucleotide sequence ID" value="XM_003644061.1"/>
</dbReference>
<feature type="chain" id="PRO_5003510499" description="ER membrane protein complex subunit 1" evidence="12">
    <location>
        <begin position="24"/>
        <end position="734"/>
    </location>
</feature>
<dbReference type="GO" id="GO:0034975">
    <property type="term" value="P:protein folding in endoplasmic reticulum"/>
    <property type="evidence" value="ECO:0007669"/>
    <property type="project" value="TreeGrafter"/>
</dbReference>
<evidence type="ECO:0000256" key="8">
    <source>
        <dbReference type="ARBA" id="ARBA00022989"/>
    </source>
</evidence>
<name>G8JM32_ERECY</name>
<dbReference type="GO" id="GO:0015914">
    <property type="term" value="P:phospholipid transport"/>
    <property type="evidence" value="ECO:0007669"/>
    <property type="project" value="EnsemblFungi"/>
</dbReference>
<dbReference type="GO" id="GO:0072546">
    <property type="term" value="C:EMC complex"/>
    <property type="evidence" value="ECO:0007669"/>
    <property type="project" value="EnsemblFungi"/>
</dbReference>
<dbReference type="FunCoup" id="G8JM32">
    <property type="interactions" value="755"/>
</dbReference>
<accession>G8JM32</accession>
<dbReference type="OrthoDB" id="28092at2759"/>
<feature type="domain" description="ER membrane protein complex subunit 1 C-terminal" evidence="13">
    <location>
        <begin position="512"/>
        <end position="727"/>
    </location>
</feature>
<reference evidence="15" key="1">
    <citation type="journal article" date="2012" name="G3 (Bethesda)">
        <title>Pichia sorbitophila, an interspecies yeast hybrid reveals early steps of genome resolution following polyploidization.</title>
        <authorList>
            <person name="Leh Louis V."/>
            <person name="Despons L."/>
            <person name="Friedrich A."/>
            <person name="Martin T."/>
            <person name="Durrens P."/>
            <person name="Casaregola S."/>
            <person name="Neuveglise C."/>
            <person name="Fairhead C."/>
            <person name="Marck C."/>
            <person name="Cruz J.A."/>
            <person name="Straub M.L."/>
            <person name="Kugler V."/>
            <person name="Sacerdot C."/>
            <person name="Uzunov Z."/>
            <person name="Thierry A."/>
            <person name="Weiss S."/>
            <person name="Bleykasten C."/>
            <person name="De Montigny J."/>
            <person name="Jacques N."/>
            <person name="Jung P."/>
            <person name="Lemaire M."/>
            <person name="Mallet S."/>
            <person name="Morel G."/>
            <person name="Richard G.F."/>
            <person name="Sarkar A."/>
            <person name="Savel G."/>
            <person name="Schacherer J."/>
            <person name="Seret M.L."/>
            <person name="Talla E."/>
            <person name="Samson G."/>
            <person name="Jubin C."/>
            <person name="Poulain J."/>
            <person name="Vacherie B."/>
            <person name="Barbe V."/>
            <person name="Pelletier E."/>
            <person name="Sherman D.J."/>
            <person name="Westhof E."/>
            <person name="Weissenbach J."/>
            <person name="Baret P.V."/>
            <person name="Wincker P."/>
            <person name="Gaillardin C."/>
            <person name="Dujon B."/>
            <person name="Souciet J.L."/>
        </authorList>
    </citation>
    <scope>NUCLEOTIDE SEQUENCE [LARGE SCALE GENOMIC DNA]</scope>
    <source>
        <strain evidence="15">CBS 270.75 / DBVPG 7215 / KCTC 17166 / NRRL Y-17582</strain>
    </source>
</reference>
<dbReference type="PANTHER" id="PTHR21573:SF0">
    <property type="entry name" value="ER MEMBRANE PROTEIN COMPLEX SUBUNIT 1"/>
    <property type="match status" value="1"/>
</dbReference>
<dbReference type="GO" id="GO:0032977">
    <property type="term" value="F:membrane insertase activity"/>
    <property type="evidence" value="ECO:0007669"/>
    <property type="project" value="EnsemblFungi"/>
</dbReference>
<feature type="transmembrane region" description="Helical" evidence="11">
    <location>
        <begin position="700"/>
        <end position="718"/>
    </location>
</feature>
<dbReference type="SUPFAM" id="SSF50998">
    <property type="entry name" value="Quinoprotein alcohol dehydrogenase-like"/>
    <property type="match status" value="1"/>
</dbReference>
<evidence type="ECO:0000256" key="6">
    <source>
        <dbReference type="ARBA" id="ARBA00022729"/>
    </source>
</evidence>
<dbReference type="HOGENOM" id="CLU_005034_3_0_1"/>
<keyword evidence="9 11" id="KW-0472">Membrane</keyword>
<protein>
    <recommendedName>
        <fullName evidence="4">ER membrane protein complex subunit 1</fullName>
    </recommendedName>
</protein>
<dbReference type="GO" id="GO:0006644">
    <property type="term" value="P:phospholipid metabolic process"/>
    <property type="evidence" value="ECO:0007669"/>
    <property type="project" value="EnsemblFungi"/>
</dbReference>
<gene>
    <name evidence="14" type="ordered locus">Ecym_1034</name>
</gene>
<evidence type="ECO:0000256" key="12">
    <source>
        <dbReference type="SAM" id="SignalP"/>
    </source>
</evidence>
<evidence type="ECO:0000313" key="14">
    <source>
        <dbReference type="EMBL" id="AET37292.1"/>
    </source>
</evidence>
<dbReference type="Proteomes" id="UP000006790">
    <property type="component" value="Chromosome 1"/>
</dbReference>
<sequence length="734" mass="83479">MRAFGRLISLLLAGVYFGRVAFAVFQDEAYKSDWQWMNIGEYKCVIEDNHGSFLILSDLGDQSMLSSVNRTDGKILYRRPVPFKAFDLMLVDGGKKMILKVGRGQFELIDTENSFHLGTYVGGFQSSCIPNYSGIRFEGDKLKVLDKITDLEIFHAVLPNEPRTIKYVDTDQVGYLSLLVEHNDFYYYSEYHDGELTNKWSRDESITDIVDFTYVSEVDNNTNMIYSEWNTEGSLNIFRAYIYRVKQNWGRLKHLLVHHKKSPGAILTDILKEDEEETLKQRNLKFGFLKKLIVATKKGKIAAINMENGEKLWAIDTNLSDIIALETAKKESEIFIFTNRGLTLVVDLRNQYEPHIKQKATEFATEKVGRLGSSDDFYLRGSDGSTIMFADNSINDFSSVIVDHTSSSINAYIVENGALHQIWKIETQEDEEIVAFAPRDDAPVSNIGTILGNRTVLYRYLNPNLASYIVGNKKLNLITVNVVDLVTGNIIHSVYENNTLNLDQPINLVFGEHWIIYSYFSHNIVAEQRISVIEMYESLQPNSRVSVGSIVQDALKNDIRPQFVSQSFIFPEVIKEMIISRTKFGITSKAIVLKLENGQITYLPKFLLNARSVEKSKMSATDLQEFMAAPYVSTIPINDNFIITHHRNIVDGNKAKLISIATNLESTSLICSLSHDIFCTKISPSSQFDKLSPSFEKGKLFATIIGLLCVCYFLRPIVDTRKLKSKWLVKENYL</sequence>
<evidence type="ECO:0000256" key="1">
    <source>
        <dbReference type="ARBA" id="ARBA00004115"/>
    </source>
</evidence>
<evidence type="ECO:0000256" key="11">
    <source>
        <dbReference type="SAM" id="Phobius"/>
    </source>
</evidence>
<evidence type="ECO:0000256" key="5">
    <source>
        <dbReference type="ARBA" id="ARBA00022692"/>
    </source>
</evidence>
<feature type="signal peptide" evidence="12">
    <location>
        <begin position="1"/>
        <end position="23"/>
    </location>
</feature>
<dbReference type="KEGG" id="erc:Ecym_1034"/>
<keyword evidence="10" id="KW-0325">Glycoprotein</keyword>
<comment type="subcellular location">
    <subcellularLocation>
        <location evidence="1">Endoplasmic reticulum membrane</location>
        <topology evidence="1">Single-pass type I membrane protein</topology>
    </subcellularLocation>
</comment>
<evidence type="ECO:0000313" key="15">
    <source>
        <dbReference type="Proteomes" id="UP000006790"/>
    </source>
</evidence>
<keyword evidence="6 12" id="KW-0732">Signal</keyword>
<evidence type="ECO:0000256" key="4">
    <source>
        <dbReference type="ARBA" id="ARBA00020824"/>
    </source>
</evidence>
<evidence type="ECO:0000256" key="7">
    <source>
        <dbReference type="ARBA" id="ARBA00022824"/>
    </source>
</evidence>
<dbReference type="PANTHER" id="PTHR21573">
    <property type="entry name" value="ER MEMBRANE PROTEIN COMPLEX SUBUNIT 1"/>
    <property type="match status" value="1"/>
</dbReference>
<dbReference type="GO" id="GO:0045050">
    <property type="term" value="P:protein insertion into ER membrane by stop-transfer membrane-anchor sequence"/>
    <property type="evidence" value="ECO:0007669"/>
    <property type="project" value="EnsemblFungi"/>
</dbReference>
<evidence type="ECO:0000256" key="3">
    <source>
        <dbReference type="ARBA" id="ARBA00011276"/>
    </source>
</evidence>
<evidence type="ECO:0000259" key="13">
    <source>
        <dbReference type="Pfam" id="PF07774"/>
    </source>
</evidence>
<dbReference type="Pfam" id="PF07774">
    <property type="entry name" value="EMC1_C"/>
    <property type="match status" value="1"/>
</dbReference>
<comment type="subunit">
    <text evidence="3">Component of the ER membrane protein complex (EMC).</text>
</comment>
<dbReference type="OMA" id="PIPEQKL"/>
<dbReference type="InterPro" id="IPR011678">
    <property type="entry name" value="EMC1_C"/>
</dbReference>
<dbReference type="InterPro" id="IPR026895">
    <property type="entry name" value="EMC1"/>
</dbReference>
<dbReference type="GeneID" id="11472972"/>
<evidence type="ECO:0000256" key="10">
    <source>
        <dbReference type="ARBA" id="ARBA00023180"/>
    </source>
</evidence>
<dbReference type="InterPro" id="IPR011047">
    <property type="entry name" value="Quinoprotein_ADH-like_sf"/>
</dbReference>
<proteinExistence type="inferred from homology"/>
<dbReference type="EMBL" id="CP002497">
    <property type="protein sequence ID" value="AET37292.1"/>
    <property type="molecule type" value="Genomic_DNA"/>
</dbReference>
<comment type="similarity">
    <text evidence="2">Belongs to the EMC1 family.</text>
</comment>